<dbReference type="Proteomes" id="UP000693655">
    <property type="component" value="Segment"/>
</dbReference>
<dbReference type="InterPro" id="IPR044925">
    <property type="entry name" value="His-Me_finger_sf"/>
</dbReference>
<sequence>MGKRVGAHVAAYLLANNLTPDDVVGKVVMHKCDNRACVNPEHLELGTQSDNILDGYQKGRIGQGEQLRKRNLKLSNADVASIKSRLVKGRGGNCKELAAEFGVHWMYILQVAKGYHDGRKRD</sequence>
<dbReference type="Gene3D" id="3.90.75.10">
    <property type="entry name" value="Homing Intron 3 (I-ppo) Encoded Endonuclease, Chain A"/>
    <property type="match status" value="1"/>
</dbReference>
<protein>
    <recommendedName>
        <fullName evidence="1">HNH nuclease domain-containing protein</fullName>
    </recommendedName>
</protein>
<dbReference type="Pfam" id="PF13392">
    <property type="entry name" value="HNH_3"/>
    <property type="match status" value="1"/>
</dbReference>
<dbReference type="SUPFAM" id="SSF54060">
    <property type="entry name" value="His-Me finger endonucleases"/>
    <property type="match status" value="1"/>
</dbReference>
<dbReference type="InterPro" id="IPR003615">
    <property type="entry name" value="HNH_nuc"/>
</dbReference>
<dbReference type="GO" id="GO:0004519">
    <property type="term" value="F:endonuclease activity"/>
    <property type="evidence" value="ECO:0007669"/>
    <property type="project" value="InterPro"/>
</dbReference>
<dbReference type="InterPro" id="IPR044930">
    <property type="entry name" value="Homing_endonuclease_His-Me"/>
</dbReference>
<organism evidence="2 3">
    <name type="scientific">Klebsiella phage Kp_Pokalde_001</name>
    <dbReference type="NCBI Taxonomy" id="2849099"/>
    <lineage>
        <taxon>Viruses</taxon>
        <taxon>Duplodnaviria</taxon>
        <taxon>Heunggongvirae</taxon>
        <taxon>Uroviricota</taxon>
        <taxon>Caudoviricetes</taxon>
        <taxon>Autographivirales</taxon>
        <taxon>Autoscriptoviridae</taxon>
        <taxon>Slopekvirinae</taxon>
        <taxon>Drulisvirus</taxon>
        <taxon>Drulisvirus pokalde001</taxon>
    </lineage>
</organism>
<reference evidence="2 3" key="1">
    <citation type="submission" date="2021-02" db="EMBL/GenBank/DDBJ databases">
        <authorList>
            <person name="Dhungana G."/>
            <person name="Malla R."/>
            <person name="Rajaure M."/>
        </authorList>
    </citation>
    <scope>NUCLEOTIDE SEQUENCE [LARGE SCALE GENOMIC DNA]</scope>
</reference>
<evidence type="ECO:0000313" key="2">
    <source>
        <dbReference type="EMBL" id="QWT56618.1"/>
    </source>
</evidence>
<name>A0A8F2F4L6_9CAUD</name>
<gene>
    <name evidence="2" type="ORF">Kp_Pokalde_001_027</name>
</gene>
<feature type="domain" description="HNH nuclease" evidence="1">
    <location>
        <begin position="25"/>
        <end position="51"/>
    </location>
</feature>
<evidence type="ECO:0000313" key="3">
    <source>
        <dbReference type="Proteomes" id="UP000693655"/>
    </source>
</evidence>
<proteinExistence type="predicted"/>
<dbReference type="EMBL" id="MW590329">
    <property type="protein sequence ID" value="QWT56618.1"/>
    <property type="molecule type" value="Genomic_DNA"/>
</dbReference>
<accession>A0A8F2F4L6</accession>
<evidence type="ECO:0000259" key="1">
    <source>
        <dbReference type="Pfam" id="PF13392"/>
    </source>
</evidence>
<keyword evidence="3" id="KW-1185">Reference proteome</keyword>